<protein>
    <submittedName>
        <fullName evidence="2">Metallophosphoesterase</fullName>
    </submittedName>
</protein>
<proteinExistence type="predicted"/>
<dbReference type="InterPro" id="IPR029052">
    <property type="entry name" value="Metallo-depent_PP-like"/>
</dbReference>
<dbReference type="Pfam" id="PF00149">
    <property type="entry name" value="Metallophos"/>
    <property type="match status" value="1"/>
</dbReference>
<dbReference type="EMBL" id="CP089983">
    <property type="protein sequence ID" value="WXB06571.1"/>
    <property type="molecule type" value="Genomic_DNA"/>
</dbReference>
<evidence type="ECO:0000313" key="3">
    <source>
        <dbReference type="Proteomes" id="UP001374803"/>
    </source>
</evidence>
<sequence>MKEGRTVIVGDVHGCCDELQTLLDRIAFHTGDRLVFAGDLVARGPNSRGVLQIARRTGAIVVRGNHDAKILAYREALKDKKRPPVNLGKNHQGVVESLTDPDWAVVETSSLWVDLPEHDVRVVHAGLIPGIPIEKQDPKVLMHVRTVADGALWGERYVGPPHVIFGHNAVEKLQIHPWATGLDTGCVYGGKLSALVLEHGERVPQQATRRMEKIVSVPAARLYYDPITKNQVDR</sequence>
<evidence type="ECO:0000313" key="2">
    <source>
        <dbReference type="EMBL" id="WXB06571.1"/>
    </source>
</evidence>
<evidence type="ECO:0000259" key="1">
    <source>
        <dbReference type="Pfam" id="PF00149"/>
    </source>
</evidence>
<dbReference type="Gene3D" id="3.60.21.10">
    <property type="match status" value="1"/>
</dbReference>
<accession>A0ABZ2L9T2</accession>
<dbReference type="InterPro" id="IPR050126">
    <property type="entry name" value="Ap4A_hydrolase"/>
</dbReference>
<dbReference type="SUPFAM" id="SSF56300">
    <property type="entry name" value="Metallo-dependent phosphatases"/>
    <property type="match status" value="1"/>
</dbReference>
<name>A0ABZ2L9T2_9BACT</name>
<organism evidence="2 3">
    <name type="scientific">Pendulispora rubella</name>
    <dbReference type="NCBI Taxonomy" id="2741070"/>
    <lineage>
        <taxon>Bacteria</taxon>
        <taxon>Pseudomonadati</taxon>
        <taxon>Myxococcota</taxon>
        <taxon>Myxococcia</taxon>
        <taxon>Myxococcales</taxon>
        <taxon>Sorangiineae</taxon>
        <taxon>Pendulisporaceae</taxon>
        <taxon>Pendulispora</taxon>
    </lineage>
</organism>
<dbReference type="RefSeq" id="WP_394836220.1">
    <property type="nucleotide sequence ID" value="NZ_CP089929.1"/>
</dbReference>
<dbReference type="Proteomes" id="UP001374803">
    <property type="component" value="Chromosome"/>
</dbReference>
<dbReference type="InterPro" id="IPR004843">
    <property type="entry name" value="Calcineurin-like_PHP"/>
</dbReference>
<feature type="domain" description="Calcineurin-like phosphoesterase" evidence="1">
    <location>
        <begin position="5"/>
        <end position="171"/>
    </location>
</feature>
<keyword evidence="3" id="KW-1185">Reference proteome</keyword>
<reference evidence="2" key="1">
    <citation type="submission" date="2021-12" db="EMBL/GenBank/DDBJ databases">
        <title>Discovery of the Pendulisporaceae a myxobacterial family with distinct sporulation behavior and unique specialized metabolism.</title>
        <authorList>
            <person name="Garcia R."/>
            <person name="Popoff A."/>
            <person name="Bader C.D."/>
            <person name="Loehr J."/>
            <person name="Walesch S."/>
            <person name="Walt C."/>
            <person name="Boldt J."/>
            <person name="Bunk B."/>
            <person name="Haeckl F.J.F.P.J."/>
            <person name="Gunesch A.P."/>
            <person name="Birkelbach J."/>
            <person name="Nuebel U."/>
            <person name="Pietschmann T."/>
            <person name="Bach T."/>
            <person name="Mueller R."/>
        </authorList>
    </citation>
    <scope>NUCLEOTIDE SEQUENCE</scope>
    <source>
        <strain evidence="2">MSr11367</strain>
    </source>
</reference>
<gene>
    <name evidence="2" type="ORF">LVJ94_04840</name>
</gene>
<dbReference type="PANTHER" id="PTHR42850">
    <property type="entry name" value="METALLOPHOSPHOESTERASE"/>
    <property type="match status" value="1"/>
</dbReference>
<dbReference type="PANTHER" id="PTHR42850:SF4">
    <property type="entry name" value="ZINC-DEPENDENT ENDOPOLYPHOSPHATASE"/>
    <property type="match status" value="1"/>
</dbReference>